<evidence type="ECO:0000313" key="2">
    <source>
        <dbReference type="EMBL" id="KAK8227387.1"/>
    </source>
</evidence>
<dbReference type="Proteomes" id="UP001492380">
    <property type="component" value="Unassembled WGS sequence"/>
</dbReference>
<feature type="transmembrane region" description="Helical" evidence="1">
    <location>
        <begin position="15"/>
        <end position="34"/>
    </location>
</feature>
<name>A0ABR1YEL2_9PEZI</name>
<organism evidence="2 3">
    <name type="scientific">Phyllosticta capitalensis</name>
    <dbReference type="NCBI Taxonomy" id="121624"/>
    <lineage>
        <taxon>Eukaryota</taxon>
        <taxon>Fungi</taxon>
        <taxon>Dikarya</taxon>
        <taxon>Ascomycota</taxon>
        <taxon>Pezizomycotina</taxon>
        <taxon>Dothideomycetes</taxon>
        <taxon>Dothideomycetes incertae sedis</taxon>
        <taxon>Botryosphaeriales</taxon>
        <taxon>Phyllostictaceae</taxon>
        <taxon>Phyllosticta</taxon>
    </lineage>
</organism>
<keyword evidence="1" id="KW-0472">Membrane</keyword>
<keyword evidence="1" id="KW-1133">Transmembrane helix</keyword>
<protein>
    <submittedName>
        <fullName evidence="2">Uncharacterized protein</fullName>
    </submittedName>
</protein>
<sequence>MVSMLVGCCKVQSAVHLQIFILFQLVGVWLRSSSHMARQGRARHKREKDEEKIRSLIYGAVWQTLLCGGLFSLVAVWPSALRLQSLPSSRPPLMPADGIGRRLSINAACLCS</sequence>
<dbReference type="EMBL" id="JBBWRZ010000010">
    <property type="protein sequence ID" value="KAK8227387.1"/>
    <property type="molecule type" value="Genomic_DNA"/>
</dbReference>
<reference evidence="2 3" key="1">
    <citation type="submission" date="2024-04" db="EMBL/GenBank/DDBJ databases">
        <title>Phyllosticta paracitricarpa is synonymous to the EU quarantine fungus P. citricarpa based on phylogenomic analyses.</title>
        <authorList>
            <consortium name="Lawrence Berkeley National Laboratory"/>
            <person name="Van Ingen-Buijs V.A."/>
            <person name="Van Westerhoven A.C."/>
            <person name="Haridas S."/>
            <person name="Skiadas P."/>
            <person name="Martin F."/>
            <person name="Groenewald J.Z."/>
            <person name="Crous P.W."/>
            <person name="Seidl M.F."/>
        </authorList>
    </citation>
    <scope>NUCLEOTIDE SEQUENCE [LARGE SCALE GENOMIC DNA]</scope>
    <source>
        <strain evidence="2 3">CBS 123374</strain>
    </source>
</reference>
<feature type="transmembrane region" description="Helical" evidence="1">
    <location>
        <begin position="55"/>
        <end position="77"/>
    </location>
</feature>
<evidence type="ECO:0000256" key="1">
    <source>
        <dbReference type="SAM" id="Phobius"/>
    </source>
</evidence>
<comment type="caution">
    <text evidence="2">The sequence shown here is derived from an EMBL/GenBank/DDBJ whole genome shotgun (WGS) entry which is preliminary data.</text>
</comment>
<evidence type="ECO:0000313" key="3">
    <source>
        <dbReference type="Proteomes" id="UP001492380"/>
    </source>
</evidence>
<accession>A0ABR1YEL2</accession>
<keyword evidence="3" id="KW-1185">Reference proteome</keyword>
<keyword evidence="1" id="KW-0812">Transmembrane</keyword>
<gene>
    <name evidence="2" type="ORF">HDK90DRAFT_58333</name>
</gene>
<proteinExistence type="predicted"/>